<dbReference type="Pfam" id="PF00024">
    <property type="entry name" value="PAN_1"/>
    <property type="match status" value="2"/>
</dbReference>
<dbReference type="Proteomes" id="UP000494206">
    <property type="component" value="Unassembled WGS sequence"/>
</dbReference>
<sequence length="395" mass="43918">MHYHILLLVLPYLVSSANLECFEKSSQKSLLARPLLSLKGLSVQKCVEACMEMPRESCKSFTYNQKSKMCQLNGKSKMDVKIAKNPMADYYHRKCFGKVARRRDVTPGNANCFAVTPGKVLIGIVDQLIRDVPSITSCQEHCANSQSKHDVTCKSAMYYEAEKECIIASQAKADIPDLFIDDDKSVYIENSCLDGSDKSITLKSSDVFKGSSKFSEDDEVFKIEKTTLATVLHKSGISSGDAGTKLEFSGYDGPSDSVSKLDQEDILTTTTTTTTTTPKPTTTQKAVNPHIVDSYNVVSNTKSDYGRRLRDTRVRECFVEVRPKGKVEAIRVVKAYSLEQCTDMCRLCVKCLAKQKKCHAVAFDITRELCALSAKTIMDGGKFTDDIIYHNRVDC</sequence>
<comment type="caution">
    <text evidence="3">The sequence shown here is derived from an EMBL/GenBank/DDBJ whole genome shotgun (WGS) entry which is preliminary data.</text>
</comment>
<dbReference type="SUPFAM" id="SSF57414">
    <property type="entry name" value="Hairpin loop containing domain-like"/>
    <property type="match status" value="2"/>
</dbReference>
<dbReference type="AlphaFoldDB" id="A0A8S1EA71"/>
<name>A0A8S1EA71_9PELO</name>
<evidence type="ECO:0000259" key="2">
    <source>
        <dbReference type="PROSITE" id="PS50948"/>
    </source>
</evidence>
<reference evidence="3 4" key="1">
    <citation type="submission" date="2020-04" db="EMBL/GenBank/DDBJ databases">
        <authorList>
            <person name="Laetsch R D."/>
            <person name="Stevens L."/>
            <person name="Kumar S."/>
            <person name="Blaxter L. M."/>
        </authorList>
    </citation>
    <scope>NUCLEOTIDE SEQUENCE [LARGE SCALE GENOMIC DNA]</scope>
</reference>
<keyword evidence="4" id="KW-1185">Reference proteome</keyword>
<gene>
    <name evidence="3" type="ORF">CBOVIS_LOCUS1020</name>
</gene>
<dbReference type="SMART" id="SM00473">
    <property type="entry name" value="PAN_AP"/>
    <property type="match status" value="3"/>
</dbReference>
<feature type="chain" id="PRO_5035734566" description="Apple domain-containing protein" evidence="1">
    <location>
        <begin position="17"/>
        <end position="395"/>
    </location>
</feature>
<evidence type="ECO:0000313" key="4">
    <source>
        <dbReference type="Proteomes" id="UP000494206"/>
    </source>
</evidence>
<dbReference type="PANTHER" id="PTHR47327:SF12">
    <property type="entry name" value="APPLE DOMAIN-CONTAINING PROTEIN"/>
    <property type="match status" value="1"/>
</dbReference>
<dbReference type="OrthoDB" id="6423981at2759"/>
<organism evidence="3 4">
    <name type="scientific">Caenorhabditis bovis</name>
    <dbReference type="NCBI Taxonomy" id="2654633"/>
    <lineage>
        <taxon>Eukaryota</taxon>
        <taxon>Metazoa</taxon>
        <taxon>Ecdysozoa</taxon>
        <taxon>Nematoda</taxon>
        <taxon>Chromadorea</taxon>
        <taxon>Rhabditida</taxon>
        <taxon>Rhabditina</taxon>
        <taxon>Rhabditomorpha</taxon>
        <taxon>Rhabditoidea</taxon>
        <taxon>Rhabditidae</taxon>
        <taxon>Peloderinae</taxon>
        <taxon>Caenorhabditis</taxon>
    </lineage>
</organism>
<dbReference type="GO" id="GO:0009653">
    <property type="term" value="P:anatomical structure morphogenesis"/>
    <property type="evidence" value="ECO:0007669"/>
    <property type="project" value="TreeGrafter"/>
</dbReference>
<dbReference type="EMBL" id="CADEPM010000001">
    <property type="protein sequence ID" value="CAB3397636.1"/>
    <property type="molecule type" value="Genomic_DNA"/>
</dbReference>
<evidence type="ECO:0000256" key="1">
    <source>
        <dbReference type="SAM" id="SignalP"/>
    </source>
</evidence>
<dbReference type="CDD" id="cd01099">
    <property type="entry name" value="PAN_AP_HGF"/>
    <property type="match status" value="2"/>
</dbReference>
<keyword evidence="1" id="KW-0732">Signal</keyword>
<evidence type="ECO:0000313" key="3">
    <source>
        <dbReference type="EMBL" id="CAB3397636.1"/>
    </source>
</evidence>
<dbReference type="InterPro" id="IPR052774">
    <property type="entry name" value="Celegans_DevNeuronal_Protein"/>
</dbReference>
<feature type="signal peptide" evidence="1">
    <location>
        <begin position="1"/>
        <end position="16"/>
    </location>
</feature>
<dbReference type="PROSITE" id="PS50948">
    <property type="entry name" value="PAN"/>
    <property type="match status" value="2"/>
</dbReference>
<accession>A0A8S1EA71</accession>
<dbReference type="InterPro" id="IPR003609">
    <property type="entry name" value="Pan_app"/>
</dbReference>
<feature type="domain" description="Apple" evidence="2">
    <location>
        <begin position="112"/>
        <end position="192"/>
    </location>
</feature>
<protein>
    <recommendedName>
        <fullName evidence="2">Apple domain-containing protein</fullName>
    </recommendedName>
</protein>
<dbReference type="Gene3D" id="3.50.4.10">
    <property type="entry name" value="Hepatocyte Growth Factor"/>
    <property type="match status" value="2"/>
</dbReference>
<proteinExistence type="predicted"/>
<feature type="domain" description="Apple" evidence="2">
    <location>
        <begin position="21"/>
        <end position="95"/>
    </location>
</feature>
<dbReference type="PANTHER" id="PTHR47327">
    <property type="entry name" value="FI18240P1-RELATED"/>
    <property type="match status" value="1"/>
</dbReference>